<name>A0A2R4T665_9ACTN</name>
<feature type="signal peptide" evidence="1">
    <location>
        <begin position="1"/>
        <end position="25"/>
    </location>
</feature>
<dbReference type="Proteomes" id="UP000244201">
    <property type="component" value="Chromosome"/>
</dbReference>
<evidence type="ECO:0000256" key="1">
    <source>
        <dbReference type="SAM" id="SignalP"/>
    </source>
</evidence>
<dbReference type="GeneID" id="55658124"/>
<evidence type="ECO:0000313" key="2">
    <source>
        <dbReference type="EMBL" id="AVZ74612.1"/>
    </source>
</evidence>
<gene>
    <name evidence="2" type="ORF">SLUN_23010</name>
</gene>
<dbReference type="OrthoDB" id="4300377at2"/>
<reference evidence="2 3" key="1">
    <citation type="submission" date="2018-01" db="EMBL/GenBank/DDBJ databases">
        <title>Complete genome sequence of Streptomyces lunaelactis MM109T, a Ferroverdin A producer isolated from cave moonmilk deposits.</title>
        <authorList>
            <person name="Naome A."/>
            <person name="Martinet L."/>
            <person name="Maciejewska M."/>
            <person name="Anderssen S."/>
            <person name="Adam D."/>
            <person name="Tenconi E."/>
            <person name="Deflandre B."/>
            <person name="Arguelles-Arias A."/>
            <person name="Calusinska M."/>
            <person name="Copieters W."/>
            <person name="Karim L."/>
            <person name="Hanikenne M."/>
            <person name="Baurain D."/>
            <person name="van Wezel G."/>
            <person name="Smargiasso N."/>
            <person name="de Pauw E."/>
            <person name="Delfosse P."/>
            <person name="Rigali S."/>
        </authorList>
    </citation>
    <scope>NUCLEOTIDE SEQUENCE [LARGE SCALE GENOMIC DNA]</scope>
    <source>
        <strain evidence="2 3">MM109</strain>
    </source>
</reference>
<keyword evidence="3" id="KW-1185">Reference proteome</keyword>
<dbReference type="AlphaFoldDB" id="A0A2R4T665"/>
<accession>A0A2R4T665</accession>
<keyword evidence="1" id="KW-0732">Signal</keyword>
<dbReference type="RefSeq" id="WP_108151242.1">
    <property type="nucleotide sequence ID" value="NZ_CP026304.1"/>
</dbReference>
<feature type="chain" id="PRO_5015329253" evidence="1">
    <location>
        <begin position="26"/>
        <end position="160"/>
    </location>
</feature>
<protein>
    <submittedName>
        <fullName evidence="2">Uncharacterized protein</fullName>
    </submittedName>
</protein>
<dbReference type="EMBL" id="CP026304">
    <property type="protein sequence ID" value="AVZ74612.1"/>
    <property type="molecule type" value="Genomic_DNA"/>
</dbReference>
<sequence>MCLMRKVLWAASAAVVLVVCTGASAGAGDRAIAPEADVAHHGRVALTNGRLSVRLLTESHGPGSLANATVRLAFSVSPAGAQALPAGCLWAGDRMVFCATGALRAGGVGRQFALELRTVGAPDEVVVTVGTQWNGGATDRNPQNNEHRVLAPATGDSYAF</sequence>
<organism evidence="2 3">
    <name type="scientific">Streptomyces lunaelactis</name>
    <dbReference type="NCBI Taxonomy" id="1535768"/>
    <lineage>
        <taxon>Bacteria</taxon>
        <taxon>Bacillati</taxon>
        <taxon>Actinomycetota</taxon>
        <taxon>Actinomycetes</taxon>
        <taxon>Kitasatosporales</taxon>
        <taxon>Streptomycetaceae</taxon>
        <taxon>Streptomyces</taxon>
    </lineage>
</organism>
<proteinExistence type="predicted"/>
<dbReference type="KEGG" id="slk:SLUN_23010"/>
<evidence type="ECO:0000313" key="3">
    <source>
        <dbReference type="Proteomes" id="UP000244201"/>
    </source>
</evidence>